<dbReference type="PANTHER" id="PTHR43337">
    <property type="entry name" value="XANTHINE/URACIL PERMEASE C887.17-RELATED"/>
    <property type="match status" value="1"/>
</dbReference>
<accession>A0ABC9U2W5</accession>
<feature type="transmembrane region" description="Helical" evidence="7">
    <location>
        <begin position="307"/>
        <end position="324"/>
    </location>
</feature>
<dbReference type="EMBL" id="AWSU01000042">
    <property type="protein sequence ID" value="ERI80012.1"/>
    <property type="molecule type" value="Genomic_DNA"/>
</dbReference>
<keyword evidence="5 7" id="KW-1133">Transmembrane helix</keyword>
<feature type="transmembrane region" description="Helical" evidence="7">
    <location>
        <begin position="398"/>
        <end position="422"/>
    </location>
</feature>
<evidence type="ECO:0000256" key="3">
    <source>
        <dbReference type="ARBA" id="ARBA00022448"/>
    </source>
</evidence>
<dbReference type="GO" id="GO:1904823">
    <property type="term" value="P:purine nucleobase transmembrane transport"/>
    <property type="evidence" value="ECO:0007669"/>
    <property type="project" value="UniProtKB-ARBA"/>
</dbReference>
<name>A0ABC9U2W5_CLOSY</name>
<gene>
    <name evidence="8" type="ORF">CLOSYM_00529</name>
</gene>
<keyword evidence="4 7" id="KW-0812">Transmembrane</keyword>
<dbReference type="Proteomes" id="UP000016491">
    <property type="component" value="Unassembled WGS sequence"/>
</dbReference>
<protein>
    <submittedName>
        <fullName evidence="8">Permease</fullName>
    </submittedName>
</protein>
<feature type="transmembrane region" description="Helical" evidence="7">
    <location>
        <begin position="42"/>
        <end position="59"/>
    </location>
</feature>
<feature type="transmembrane region" description="Helical" evidence="7">
    <location>
        <begin position="121"/>
        <end position="141"/>
    </location>
</feature>
<evidence type="ECO:0000256" key="1">
    <source>
        <dbReference type="ARBA" id="ARBA00004127"/>
    </source>
</evidence>
<keyword evidence="3" id="KW-0813">Transport</keyword>
<keyword evidence="6 7" id="KW-0472">Membrane</keyword>
<feature type="transmembrane region" description="Helical" evidence="7">
    <location>
        <begin position="96"/>
        <end position="115"/>
    </location>
</feature>
<feature type="transmembrane region" description="Helical" evidence="7">
    <location>
        <begin position="153"/>
        <end position="170"/>
    </location>
</feature>
<proteinExistence type="inferred from homology"/>
<reference evidence="8 9" key="1">
    <citation type="submission" date="2013-07" db="EMBL/GenBank/DDBJ databases">
        <authorList>
            <person name="Weinstock G."/>
            <person name="Sodergren E."/>
            <person name="Wylie T."/>
            <person name="Fulton L."/>
            <person name="Fulton R."/>
            <person name="Fronick C."/>
            <person name="O'Laughlin M."/>
            <person name="Godfrey J."/>
            <person name="Miner T."/>
            <person name="Herter B."/>
            <person name="Appelbaum E."/>
            <person name="Cordes M."/>
            <person name="Lek S."/>
            <person name="Wollam A."/>
            <person name="Pepin K.H."/>
            <person name="Palsikar V.B."/>
            <person name="Mitreva M."/>
            <person name="Wilson R.K."/>
        </authorList>
    </citation>
    <scope>NUCLEOTIDE SEQUENCE [LARGE SCALE GENOMIC DNA]</scope>
    <source>
        <strain evidence="8 9">ATCC 14940</strain>
    </source>
</reference>
<evidence type="ECO:0000313" key="9">
    <source>
        <dbReference type="Proteomes" id="UP000016491"/>
    </source>
</evidence>
<evidence type="ECO:0000256" key="4">
    <source>
        <dbReference type="ARBA" id="ARBA00022692"/>
    </source>
</evidence>
<feature type="transmembrane region" description="Helical" evidence="7">
    <location>
        <begin position="190"/>
        <end position="209"/>
    </location>
</feature>
<comment type="caution">
    <text evidence="8">The sequence shown here is derived from an EMBL/GenBank/DDBJ whole genome shotgun (WGS) entry which is preliminary data.</text>
</comment>
<evidence type="ECO:0000256" key="7">
    <source>
        <dbReference type="SAM" id="Phobius"/>
    </source>
</evidence>
<feature type="transmembrane region" description="Helical" evidence="7">
    <location>
        <begin position="71"/>
        <end position="91"/>
    </location>
</feature>
<evidence type="ECO:0000256" key="6">
    <source>
        <dbReference type="ARBA" id="ARBA00023136"/>
    </source>
</evidence>
<feature type="transmembrane region" description="Helical" evidence="7">
    <location>
        <begin position="263"/>
        <end position="286"/>
    </location>
</feature>
<dbReference type="PANTHER" id="PTHR43337:SF1">
    <property type="entry name" value="XANTHINE_URACIL PERMEASE C887.17-RELATED"/>
    <property type="match status" value="1"/>
</dbReference>
<organism evidence="8 9">
    <name type="scientific">[Clostridium] symbiosum ATCC 14940</name>
    <dbReference type="NCBI Taxonomy" id="411472"/>
    <lineage>
        <taxon>Bacteria</taxon>
        <taxon>Bacillati</taxon>
        <taxon>Bacillota</taxon>
        <taxon>Clostridia</taxon>
        <taxon>Lachnospirales</taxon>
        <taxon>Lachnospiraceae</taxon>
        <taxon>Otoolea</taxon>
    </lineage>
</organism>
<evidence type="ECO:0000313" key="8">
    <source>
        <dbReference type="EMBL" id="ERI80012.1"/>
    </source>
</evidence>
<dbReference type="Pfam" id="PF00860">
    <property type="entry name" value="Xan_ur_permease"/>
    <property type="match status" value="1"/>
</dbReference>
<dbReference type="GO" id="GO:0015205">
    <property type="term" value="F:nucleobase transmembrane transporter activity"/>
    <property type="evidence" value="ECO:0007669"/>
    <property type="project" value="UniProtKB-ARBA"/>
</dbReference>
<dbReference type="AlphaFoldDB" id="A0ABC9U2W5"/>
<dbReference type="GO" id="GO:0012505">
    <property type="term" value="C:endomembrane system"/>
    <property type="evidence" value="ECO:0007669"/>
    <property type="project" value="UniProtKB-SubCell"/>
</dbReference>
<dbReference type="InterPro" id="IPR045018">
    <property type="entry name" value="Azg-like"/>
</dbReference>
<sequence>MRYDETISRRNGKEHLGMARFYNLCERRFQLGQNKTSIRTEILAGVTTFATMSYVLATVPNMLSNAGLPKGAVLTVLIIMISVCSIAMALYTNRPFCLAPGMSSVAIVSSIFGEAGIPVEVAFGLIFLSGILFVIISFVGLRELVVKAIPASVKFSISAGIGLFIALMGLKTGDVVVAGNSNSLAFGNLNSPKVFLFVLGFVVLILLEVRKFRGSMIVSILVVTLLGIPLGITTVPETMLNFPASVTEIVFRIDIRGALKPEYLPWLFTFFVPDFFGTIGILLGVADRAEWLDEKGNMPGIERCFKVDSLSTVAGSLFCMPVMTTYLESASGVEDGGRTGMTSIVASVLFVLMLLFTPLALMIPSVATGPVLTYIGLQMLNSMKNINYDDKTESIPAFIAVSMTIFTNNIANGLSLSILSYVLLKAAVGKWREIHVSLYGLSIFLVYYLTTLA</sequence>
<feature type="transmembrane region" description="Helical" evidence="7">
    <location>
        <begin position="344"/>
        <end position="377"/>
    </location>
</feature>
<feature type="transmembrane region" description="Helical" evidence="7">
    <location>
        <begin position="434"/>
        <end position="450"/>
    </location>
</feature>
<feature type="transmembrane region" description="Helical" evidence="7">
    <location>
        <begin position="216"/>
        <end position="235"/>
    </location>
</feature>
<evidence type="ECO:0000256" key="5">
    <source>
        <dbReference type="ARBA" id="ARBA00022989"/>
    </source>
</evidence>
<comment type="subcellular location">
    <subcellularLocation>
        <location evidence="1">Endomembrane system</location>
        <topology evidence="1">Multi-pass membrane protein</topology>
    </subcellularLocation>
</comment>
<evidence type="ECO:0000256" key="2">
    <source>
        <dbReference type="ARBA" id="ARBA00005697"/>
    </source>
</evidence>
<comment type="similarity">
    <text evidence="2">Belongs to the nucleobase:cation symporter-2 (NCS2) (TC 2.A.40) family. Azg-like subfamily.</text>
</comment>
<dbReference type="InterPro" id="IPR006043">
    <property type="entry name" value="NCS2"/>
</dbReference>